<proteinExistence type="inferred from homology"/>
<dbReference type="AlphaFoldDB" id="A0A2S0MZM3"/>
<comment type="similarity">
    <text evidence="1">Belongs to the short-chain dehydrogenases/reductases (SDR) family.</text>
</comment>
<evidence type="ECO:0000256" key="1">
    <source>
        <dbReference type="ARBA" id="ARBA00006484"/>
    </source>
</evidence>
<dbReference type="EMBL" id="CP027669">
    <property type="protein sequence ID" value="AVO41352.1"/>
    <property type="molecule type" value="Genomic_DNA"/>
</dbReference>
<dbReference type="SUPFAM" id="SSF51735">
    <property type="entry name" value="NAD(P)-binding Rossmann-fold domains"/>
    <property type="match status" value="1"/>
</dbReference>
<keyword evidence="4" id="KW-1185">Reference proteome</keyword>
<dbReference type="KEGG" id="simp:C6571_08660"/>
<dbReference type="Gene3D" id="3.40.50.720">
    <property type="entry name" value="NAD(P)-binding Rossmann-like Domain"/>
    <property type="match status" value="1"/>
</dbReference>
<dbReference type="PRINTS" id="PR00081">
    <property type="entry name" value="GDHRDH"/>
</dbReference>
<dbReference type="InterPro" id="IPR002347">
    <property type="entry name" value="SDR_fam"/>
</dbReference>
<dbReference type="GO" id="GO:0016491">
    <property type="term" value="F:oxidoreductase activity"/>
    <property type="evidence" value="ECO:0007669"/>
    <property type="project" value="UniProtKB-KW"/>
</dbReference>
<dbReference type="RefSeq" id="WP_106446329.1">
    <property type="nucleotide sequence ID" value="NZ_CP027669.1"/>
</dbReference>
<dbReference type="PANTHER" id="PTHR44196">
    <property type="entry name" value="DEHYDROGENASE/REDUCTASE SDR FAMILY MEMBER 7B"/>
    <property type="match status" value="1"/>
</dbReference>
<name>A0A2S0MZM3_9BURK</name>
<evidence type="ECO:0000313" key="4">
    <source>
        <dbReference type="Proteomes" id="UP000239326"/>
    </source>
</evidence>
<accession>A0A2S0MZM3</accession>
<dbReference type="PANTHER" id="PTHR44196:SF1">
    <property type="entry name" value="DEHYDROGENASE_REDUCTASE SDR FAMILY MEMBER 7B"/>
    <property type="match status" value="1"/>
</dbReference>
<reference evidence="3 4" key="1">
    <citation type="submission" date="2018-03" db="EMBL/GenBank/DDBJ databases">
        <title>Genome sequencing of Simplicispira sp.</title>
        <authorList>
            <person name="Kim S.-J."/>
            <person name="Heo J."/>
            <person name="Kwon S.-W."/>
        </authorList>
    </citation>
    <scope>NUCLEOTIDE SEQUENCE [LARGE SCALE GENOMIC DNA]</scope>
    <source>
        <strain evidence="3 4">SC1-8</strain>
    </source>
</reference>
<keyword evidence="2" id="KW-0560">Oxidoreductase</keyword>
<dbReference type="InterPro" id="IPR036291">
    <property type="entry name" value="NAD(P)-bd_dom_sf"/>
</dbReference>
<protein>
    <submittedName>
        <fullName evidence="3">Short-chain dehydrogenase</fullName>
    </submittedName>
</protein>
<dbReference type="OrthoDB" id="335726at2"/>
<evidence type="ECO:0000313" key="3">
    <source>
        <dbReference type="EMBL" id="AVO41352.1"/>
    </source>
</evidence>
<dbReference type="GO" id="GO:0016020">
    <property type="term" value="C:membrane"/>
    <property type="evidence" value="ECO:0007669"/>
    <property type="project" value="TreeGrafter"/>
</dbReference>
<dbReference type="Pfam" id="PF00106">
    <property type="entry name" value="adh_short"/>
    <property type="match status" value="1"/>
</dbReference>
<evidence type="ECO:0000256" key="2">
    <source>
        <dbReference type="ARBA" id="ARBA00023002"/>
    </source>
</evidence>
<sequence>MSLNPRITEWAGRRVWIVGASTGIGRATAALLHARGAQVVVSARGEAALDSFTQAHPGSFAVALDSTDARSVQAAADVLLEAGPLHLVCYCAGFYEGQQATDFDLASMLRHDDVNYRGALHFLAAVLPAVQAAAAASAPAHICLVSSVAGFCGLPNSLAYGPTKAALTNLAEALYLDLHAKGVGVSVVHPGFVDTPLTEGNPFPMPALITPEAAARSIVRGWERGQFEIDFPRRFTLVMKLLRLLPYALFFPVVRRLTGQA</sequence>
<organism evidence="3 4">
    <name type="scientific">Simplicispira suum</name>
    <dbReference type="NCBI Taxonomy" id="2109915"/>
    <lineage>
        <taxon>Bacteria</taxon>
        <taxon>Pseudomonadati</taxon>
        <taxon>Pseudomonadota</taxon>
        <taxon>Betaproteobacteria</taxon>
        <taxon>Burkholderiales</taxon>
        <taxon>Comamonadaceae</taxon>
        <taxon>Simplicispira</taxon>
    </lineage>
</organism>
<dbReference type="Proteomes" id="UP000239326">
    <property type="component" value="Chromosome"/>
</dbReference>
<gene>
    <name evidence="3" type="ORF">C6571_08660</name>
</gene>